<dbReference type="Proteomes" id="UP000186391">
    <property type="component" value="Unassembled WGS sequence"/>
</dbReference>
<organism evidence="3 4">
    <name type="scientific">Fischerella major NIES-592</name>
    <dbReference type="NCBI Taxonomy" id="210994"/>
    <lineage>
        <taxon>Bacteria</taxon>
        <taxon>Bacillati</taxon>
        <taxon>Cyanobacteriota</taxon>
        <taxon>Cyanophyceae</taxon>
        <taxon>Nostocales</taxon>
        <taxon>Hapalosiphonaceae</taxon>
        <taxon>Fischerella</taxon>
    </lineage>
</organism>
<dbReference type="PANTHER" id="PTHR46844">
    <property type="entry name" value="SLR5058 PROTEIN"/>
    <property type="match status" value="1"/>
</dbReference>
<dbReference type="Pfam" id="PF22727">
    <property type="entry name" value="NCH2"/>
    <property type="match status" value="1"/>
</dbReference>
<dbReference type="OrthoDB" id="448481at2"/>
<dbReference type="Pfam" id="PF05729">
    <property type="entry name" value="NACHT"/>
    <property type="match status" value="1"/>
</dbReference>
<evidence type="ECO:0000313" key="3">
    <source>
        <dbReference type="EMBL" id="OKH12445.1"/>
    </source>
</evidence>
<reference evidence="3 4" key="1">
    <citation type="submission" date="2016-11" db="EMBL/GenBank/DDBJ databases">
        <title>Draft Genome Sequences of Nine Cyanobacterial Strains from Diverse Habitats.</title>
        <authorList>
            <person name="Zhu T."/>
            <person name="Hou S."/>
            <person name="Lu X."/>
            <person name="Hess W.R."/>
        </authorList>
    </citation>
    <scope>NUCLEOTIDE SEQUENCE [LARGE SCALE GENOMIC DNA]</scope>
    <source>
        <strain evidence="3 4">NIES-592</strain>
    </source>
</reference>
<name>A0A1U7GW85_9CYAN</name>
<dbReference type="InterPro" id="IPR027417">
    <property type="entry name" value="P-loop_NTPase"/>
</dbReference>
<gene>
    <name evidence="3" type="ORF">NIES592_18215</name>
</gene>
<dbReference type="SUPFAM" id="SSF52540">
    <property type="entry name" value="P-loop containing nucleoside triphosphate hydrolases"/>
    <property type="match status" value="2"/>
</dbReference>
<dbReference type="CDD" id="cd00093">
    <property type="entry name" value="HTH_XRE"/>
    <property type="match status" value="1"/>
</dbReference>
<dbReference type="RefSeq" id="WP_073556502.1">
    <property type="nucleotide sequence ID" value="NZ_MRCA01000011.1"/>
</dbReference>
<comment type="caution">
    <text evidence="3">The sequence shown here is derived from an EMBL/GenBank/DDBJ whole genome shotgun (WGS) entry which is preliminary data.</text>
</comment>
<evidence type="ECO:0000259" key="2">
    <source>
        <dbReference type="PROSITE" id="PS50943"/>
    </source>
</evidence>
<dbReference type="Gene3D" id="3.40.50.300">
    <property type="entry name" value="P-loop containing nucleotide triphosphate hydrolases"/>
    <property type="match status" value="1"/>
</dbReference>
<keyword evidence="3" id="KW-0808">Transferase</keyword>
<feature type="domain" description="NACHT" evidence="1">
    <location>
        <begin position="179"/>
        <end position="270"/>
    </location>
</feature>
<sequence length="771" mass="88328">MAKRSLQASAEGIRKAKEAFRRKGWTQEYLAGEVGLETRQPIWKFFTGKAIDRQVFHEICLVLGLNPEEIAQQPPDESLSLETISGNTSDIEALVQKARFANYEKIQAQCGTLHLLDIARPIVLDDLYVEVNIFEEITSKRWLEITDLQRLDSNNFDRFNLDKFNKQRIAGLEAVAKYSKLMVFGKTGSGKTTFLQSLAVRCNQGKFKSDCLPIFIRLKSLAENTSDNHPISLLQYIYEEFSEQGISISEILTIFAQGKALILLDSLDELNEEESDIIIREIHHFAERFYKNTVIITCRLAAQRYQFNGFTEIEIADFSKSQIITFADKWFVAVAKNSLWEGKAKASEFIKKLELPENQQILELATTPILLNLTCLVFQFLGDFPALRSELYKQALELLLVRWDEARRIKRDEFYRNLSLLDKIKLLCRLAATTFTEGDYFFPATKIQPLIADYLRQLPHASTDPEALQLDSAAALKAIEAQHGLLLEQGRGIYSFSHLTFQEYLTAREIVAAGNYQTLQNFVTHIGEKRWREVFLLAAGMMQPGDELLLLMKQEVDNLVISNQKLQKFVKWLNEKTSIINASYYPASVRAFYFTLALPPDYPLAYNQNLALSLDSRLSGNLAIDLALDLALIHALAISLRMNTNIFYQRLSAIALALDLQHLLQDRPVLQQSLQNLHDELPTPEQSRHALKSWWEKNGETWTSKLRNLIISDRQIGHDWQFDENELQILQQYWNANKVLIDCLNNAGNVSLATIKSIEKKLFLIDRHHSL</sequence>
<protein>
    <submittedName>
        <fullName evidence="3">Histidine kinase</fullName>
    </submittedName>
</protein>
<dbReference type="InterPro" id="IPR003593">
    <property type="entry name" value="AAA+_ATPase"/>
</dbReference>
<evidence type="ECO:0000313" key="4">
    <source>
        <dbReference type="Proteomes" id="UP000186391"/>
    </source>
</evidence>
<dbReference type="PROSITE" id="PS50943">
    <property type="entry name" value="HTH_CROC1"/>
    <property type="match status" value="1"/>
</dbReference>
<dbReference type="InterPro" id="IPR054501">
    <property type="entry name" value="NCH2"/>
</dbReference>
<proteinExistence type="predicted"/>
<dbReference type="InterPro" id="IPR007111">
    <property type="entry name" value="NACHT_NTPase"/>
</dbReference>
<dbReference type="AlphaFoldDB" id="A0A1U7GW85"/>
<keyword evidence="4" id="KW-1185">Reference proteome</keyword>
<keyword evidence="3" id="KW-0418">Kinase</keyword>
<evidence type="ECO:0000259" key="1">
    <source>
        <dbReference type="PROSITE" id="PS50837"/>
    </source>
</evidence>
<feature type="domain" description="HTH cro/C1-type" evidence="2">
    <location>
        <begin position="17"/>
        <end position="70"/>
    </location>
</feature>
<dbReference type="PANTHER" id="PTHR46844:SF1">
    <property type="entry name" value="SLR5058 PROTEIN"/>
    <property type="match status" value="1"/>
</dbReference>
<dbReference type="GO" id="GO:0016301">
    <property type="term" value="F:kinase activity"/>
    <property type="evidence" value="ECO:0007669"/>
    <property type="project" value="UniProtKB-KW"/>
</dbReference>
<dbReference type="EMBL" id="MRCA01000011">
    <property type="protein sequence ID" value="OKH12445.1"/>
    <property type="molecule type" value="Genomic_DNA"/>
</dbReference>
<accession>A0A1U7GW85</accession>
<dbReference type="PROSITE" id="PS50837">
    <property type="entry name" value="NACHT"/>
    <property type="match status" value="1"/>
</dbReference>
<dbReference type="SMART" id="SM00382">
    <property type="entry name" value="AAA"/>
    <property type="match status" value="1"/>
</dbReference>
<dbReference type="InterPro" id="IPR001387">
    <property type="entry name" value="Cro/C1-type_HTH"/>
</dbReference>